<evidence type="ECO:0000313" key="2">
    <source>
        <dbReference type="Proteomes" id="UP001139981"/>
    </source>
</evidence>
<gene>
    <name evidence="1" type="ORF">IWW38_001786</name>
</gene>
<organism evidence="1 2">
    <name type="scientific">Coemansia aciculifera</name>
    <dbReference type="NCBI Taxonomy" id="417176"/>
    <lineage>
        <taxon>Eukaryota</taxon>
        <taxon>Fungi</taxon>
        <taxon>Fungi incertae sedis</taxon>
        <taxon>Zoopagomycota</taxon>
        <taxon>Kickxellomycotina</taxon>
        <taxon>Kickxellomycetes</taxon>
        <taxon>Kickxellales</taxon>
        <taxon>Kickxellaceae</taxon>
        <taxon>Coemansia</taxon>
    </lineage>
</organism>
<comment type="caution">
    <text evidence="1">The sequence shown here is derived from an EMBL/GenBank/DDBJ whole genome shotgun (WGS) entry which is preliminary data.</text>
</comment>
<proteinExistence type="predicted"/>
<accession>A0ACC1M5Y1</accession>
<keyword evidence="2" id="KW-1185">Reference proteome</keyword>
<sequence length="119" mass="13454">MAIADFTPNNTPYKPLIAARDGSNFTYESLHNRVPHILTDVINDFYASVQRATDPAAVAEGKALTGLLSKLKHEMVTDKSLTPLEEDGIGDISVWNRWLDLYFPTATWYTTPFLTWETY</sequence>
<feature type="non-terminal residue" evidence="1">
    <location>
        <position position="119"/>
    </location>
</feature>
<protein>
    <submittedName>
        <fullName evidence="1">Uncharacterized protein</fullName>
    </submittedName>
</protein>
<evidence type="ECO:0000313" key="1">
    <source>
        <dbReference type="EMBL" id="KAJ2897232.1"/>
    </source>
</evidence>
<dbReference type="Proteomes" id="UP001139981">
    <property type="component" value="Unassembled WGS sequence"/>
</dbReference>
<reference evidence="1" key="1">
    <citation type="submission" date="2022-07" db="EMBL/GenBank/DDBJ databases">
        <title>Phylogenomic reconstructions and comparative analyses of Kickxellomycotina fungi.</title>
        <authorList>
            <person name="Reynolds N.K."/>
            <person name="Stajich J.E."/>
            <person name="Barry K."/>
            <person name="Grigoriev I.V."/>
            <person name="Crous P."/>
            <person name="Smith M.E."/>
        </authorList>
    </citation>
    <scope>NUCLEOTIDE SEQUENCE</scope>
    <source>
        <strain evidence="1">CBS 190363</strain>
    </source>
</reference>
<name>A0ACC1M5Y1_9FUNG</name>
<dbReference type="EMBL" id="JANBVB010000133">
    <property type="protein sequence ID" value="KAJ2897232.1"/>
    <property type="molecule type" value="Genomic_DNA"/>
</dbReference>